<keyword evidence="3 11" id="KW-0479">Metal-binding</keyword>
<feature type="domain" description="C2H2-type" evidence="14">
    <location>
        <begin position="337"/>
        <end position="364"/>
    </location>
</feature>
<evidence type="ECO:0000256" key="5">
    <source>
        <dbReference type="ARBA" id="ARBA00022771"/>
    </source>
</evidence>
<feature type="region of interest" description="Disordered" evidence="13">
    <location>
        <begin position="664"/>
        <end position="698"/>
    </location>
</feature>
<feature type="compositionally biased region" description="Polar residues" evidence="13">
    <location>
        <begin position="509"/>
        <end position="526"/>
    </location>
</feature>
<feature type="compositionally biased region" description="Basic and acidic residues" evidence="13">
    <location>
        <begin position="992"/>
        <end position="1006"/>
    </location>
</feature>
<feature type="coiled-coil region" evidence="12">
    <location>
        <begin position="708"/>
        <end position="744"/>
    </location>
</feature>
<evidence type="ECO:0000313" key="16">
    <source>
        <dbReference type="Proteomes" id="UP000504633"/>
    </source>
</evidence>
<dbReference type="GO" id="GO:0000981">
    <property type="term" value="F:DNA-binding transcription factor activity, RNA polymerase II-specific"/>
    <property type="evidence" value="ECO:0007669"/>
    <property type="project" value="TreeGrafter"/>
</dbReference>
<feature type="binding site" evidence="11">
    <location>
        <position position="57"/>
    </location>
    <ligand>
        <name>Zn(2+)</name>
        <dbReference type="ChEBI" id="CHEBI:29105"/>
    </ligand>
</feature>
<keyword evidence="8" id="KW-0804">Transcription</keyword>
<name>A0A6J1LE30_DROHY</name>
<evidence type="ECO:0000256" key="11">
    <source>
        <dbReference type="PROSITE-ProRule" id="PRU01263"/>
    </source>
</evidence>
<dbReference type="PROSITE" id="PS50157">
    <property type="entry name" value="ZINC_FINGER_C2H2_2"/>
    <property type="match status" value="23"/>
</dbReference>
<feature type="compositionally biased region" description="Basic and acidic residues" evidence="13">
    <location>
        <begin position="666"/>
        <end position="685"/>
    </location>
</feature>
<comment type="subcellular location">
    <subcellularLocation>
        <location evidence="1">Nucleus</location>
    </subcellularLocation>
</comment>
<keyword evidence="7" id="KW-0805">Transcription regulation</keyword>
<dbReference type="SUPFAM" id="SSF57667">
    <property type="entry name" value="beta-beta-alpha zinc fingers"/>
    <property type="match status" value="13"/>
</dbReference>
<feature type="domain" description="C2H2-type" evidence="14">
    <location>
        <begin position="1136"/>
        <end position="1163"/>
    </location>
</feature>
<dbReference type="PANTHER" id="PTHR24408">
    <property type="entry name" value="ZINC FINGER PROTEIN"/>
    <property type="match status" value="1"/>
</dbReference>
<dbReference type="SMART" id="SM00868">
    <property type="entry name" value="zf-AD"/>
    <property type="match status" value="2"/>
</dbReference>
<dbReference type="FunFam" id="3.30.160.60:FF:000193">
    <property type="entry name" value="Zinc finger protein 300"/>
    <property type="match status" value="1"/>
</dbReference>
<feature type="binding site" evidence="11">
    <location>
        <position position="809"/>
    </location>
    <ligand>
        <name>Zn(2+)</name>
        <dbReference type="ChEBI" id="CHEBI:29105"/>
    </ligand>
</feature>
<feature type="domain" description="C2H2-type" evidence="14">
    <location>
        <begin position="1165"/>
        <end position="1192"/>
    </location>
</feature>
<evidence type="ECO:0000256" key="3">
    <source>
        <dbReference type="ARBA" id="ARBA00022723"/>
    </source>
</evidence>
<evidence type="ECO:0000256" key="6">
    <source>
        <dbReference type="ARBA" id="ARBA00022833"/>
    </source>
</evidence>
<feature type="domain" description="C2H2-type" evidence="14">
    <location>
        <begin position="1069"/>
        <end position="1099"/>
    </location>
</feature>
<accession>A0A6J1LE30</accession>
<feature type="domain" description="C2H2-type" evidence="14">
    <location>
        <begin position="1041"/>
        <end position="1068"/>
    </location>
</feature>
<feature type="binding site" evidence="11">
    <location>
        <position position="16"/>
    </location>
    <ligand>
        <name>Zn(2+)</name>
        <dbReference type="ChEBI" id="CHEBI:29105"/>
    </ligand>
</feature>
<feature type="region of interest" description="Disordered" evidence="13">
    <location>
        <begin position="146"/>
        <end position="236"/>
    </location>
</feature>
<feature type="domain" description="C2H2-type" evidence="14">
    <location>
        <begin position="644"/>
        <end position="672"/>
    </location>
</feature>
<feature type="compositionally biased region" description="Acidic residues" evidence="13">
    <location>
        <begin position="953"/>
        <end position="963"/>
    </location>
</feature>
<feature type="domain" description="C2H2-type" evidence="14">
    <location>
        <begin position="587"/>
        <end position="615"/>
    </location>
</feature>
<feature type="region of interest" description="Disordered" evidence="13">
    <location>
        <begin position="1300"/>
        <end position="1345"/>
    </location>
</feature>
<comment type="similarity">
    <text evidence="2">Belongs to the krueppel C2H2-type zinc-finger protein family.</text>
</comment>
<dbReference type="GO" id="GO:0005634">
    <property type="term" value="C:nucleus"/>
    <property type="evidence" value="ECO:0007669"/>
    <property type="project" value="UniProtKB-SubCell"/>
</dbReference>
<feature type="region of interest" description="Disordered" evidence="13">
    <location>
        <begin position="505"/>
        <end position="546"/>
    </location>
</feature>
<feature type="domain" description="C2H2-type" evidence="14">
    <location>
        <begin position="479"/>
        <end position="506"/>
    </location>
</feature>
<dbReference type="Gene3D" id="3.30.160.60">
    <property type="entry name" value="Classic Zinc Finger"/>
    <property type="match status" value="14"/>
</dbReference>
<feature type="compositionally biased region" description="Basic and acidic residues" evidence="13">
    <location>
        <begin position="1567"/>
        <end position="1583"/>
    </location>
</feature>
<feature type="domain" description="C2H2-type" evidence="14">
    <location>
        <begin position="1412"/>
        <end position="1439"/>
    </location>
</feature>
<dbReference type="GeneID" id="111595647"/>
<feature type="compositionally biased region" description="Basic and acidic residues" evidence="13">
    <location>
        <begin position="1462"/>
        <end position="1488"/>
    </location>
</feature>
<feature type="domain" description="C2H2-type" evidence="14">
    <location>
        <begin position="616"/>
        <end position="643"/>
    </location>
</feature>
<keyword evidence="4" id="KW-0677">Repeat</keyword>
<proteinExistence type="inferred from homology"/>
<keyword evidence="9" id="KW-0539">Nucleus</keyword>
<feature type="compositionally biased region" description="Acidic residues" evidence="13">
    <location>
        <begin position="146"/>
        <end position="157"/>
    </location>
</feature>
<sequence>MNEGSEYSIHSICRICLNHLRNDPAFDLFLVPGLAKKLCVCTSLSVEQHDGFPKNLCSTCHTRLNDLHDFQKQCVDSVQKFQEMVASNYFVPVMGDVDKVDVMHDAPTDGDMEEDRLNFDPLLNTKIEIVETEDVFKMLDDVDREVEEAENELSSDNESDKDVDPEFEVNSSNSEDAVPLSRLRSSTRASKANAKTKPVADDDDSSSFEWNTNKDEIKETPKTKAKRKRMPRRDASLDPDQIDCHICHKKFKSTNLYDEHMKHHNDLLPFQCTVETCKKGFTTSSGLRLHMDHAHSELSEVHACSVEGCGMTFPRPVLLTFHLKKVHKVITSRAKDHPCTECDKVFRCSTALKKHMYKHTGEEKPISCNICNKRFHINSELKDHLLRHAGVKNHVCPYCGVGKTTRQEWNKHILTHTKEKQFQCRQCDHSSHNKQALANHVKVVHLKIKNYACQYCGKTFGKSYACKIHERIHTGENCSQCKICGKVLLFERSLTKHLKIHEKRDIHASASSGKPQTVNDAQNMNRDPNDPVEVKPVPIEQAKPKNTNRLERVDISELAGTSVNPIPTVSVASWSPQVNFTKKEGQHICPGCGRGFNHIGNMKLHYKIIHEKVKDFACRFCPKRFSKAQILRHHEWIHTGEKPYECKICGKHFRQEQVMKTHVRKVHENPAKPPREPKPQKPAKEKRSKMNLNTKPPKILDEYQDPAAERAAATAALLAQQIEESQAKRKAEEEIRKIQEAACEQLQMLQKEQLIDKLPSDSFQVKKPETGISVDDLKQDYFIQLYTYLKKKEISKMNEGSEYSIHSLCRICLNNLRNDPAYDLFLIPGLAKKLCVCTSLSVEEHDGFPKNICSSCYTQLNDLHGFQKLCVDSVQKFQEMLASNYFVPVIADVDKVDVMNNTVPDGDMDEDRSNFDPLLNTKIEIVETEDVFKMLDDVDKEVEEVEKQLSSDVEFEHDDDPEFEVNSSDSNDAMPLSRLKTVTRASKTKSKPVVDDKDKDKDKESSDFEWEMDSDYDKEIPKTKSKRRRKPKPKVQPDDAFDCHICNEKFKSTKLYDEHMKHHNDLLPFQCTVETCKKGFTTSGGLRLHMDHAHSELSEVHACYVEGCSMTFPRPVLLTNHLKKVHKIITSRAKDHPCTVCEKVFRCSTALKKHMYKHTGEEKPISCNICNKRFHINSELKDHLLRHAGVKNHVCPYCGVGKTTRQEWNKHILTHTKEKQFQCDQCDHSSHNKQALANHIKVVHMKIKNYACQYCGKTFGKSYACKVHERIHTRENCSQCNICGKVLLFERSLTKHLKTHEKRELRATATKGRLKDDAQSSQETTEPAEMKLIPTEPPKPKNGNRLERVDISELAGTSVNPIPTVSVASWSPQVNFTKKEGQHICPGCGRGFNHIGNMKIHFKIVHLKVKDFACRFCPKRFSKAQILQHHEWTHTGAKPFQCKYCGRHFRQEKVMKVHAKRVHENPKKPEKEAKPPKEPKPPKDPNREKRQKMNLNEKPPKILDEYQDPAAERAAATAALLAQQKEEYKAKQRADEEARKIQEAACEQLQMLQKEQLINKLPSDSFQVKKPETGISVDDLKGD</sequence>
<keyword evidence="12" id="KW-0175">Coiled coil</keyword>
<keyword evidence="16" id="KW-1185">Reference proteome</keyword>
<feature type="domain" description="ZAD" evidence="15">
    <location>
        <begin position="807"/>
        <end position="880"/>
    </location>
</feature>
<dbReference type="Pfam" id="PF07776">
    <property type="entry name" value="zf-AD"/>
    <property type="match status" value="2"/>
</dbReference>
<feature type="binding site" evidence="11">
    <location>
        <position position="60"/>
    </location>
    <ligand>
        <name>Zn(2+)</name>
        <dbReference type="ChEBI" id="CHEBI:29105"/>
    </ligand>
</feature>
<dbReference type="PANTHER" id="PTHR24408:SF58">
    <property type="entry name" value="TRANSCRIPTION FACTOR (TFIIIA), PUTATIVE (AFU_ORTHOLOGUE AFUA_1G05150)-RELATED"/>
    <property type="match status" value="1"/>
</dbReference>
<dbReference type="Pfam" id="PF00096">
    <property type="entry name" value="zf-C2H2"/>
    <property type="match status" value="1"/>
</dbReference>
<dbReference type="Gene3D" id="3.40.1800.20">
    <property type="match status" value="2"/>
</dbReference>
<feature type="binding site" evidence="11">
    <location>
        <position position="853"/>
    </location>
    <ligand>
        <name>Zn(2+)</name>
        <dbReference type="ChEBI" id="CHEBI:29105"/>
    </ligand>
</feature>
<keyword evidence="5 10" id="KW-0863">Zinc-finger</keyword>
<feature type="binding site" evidence="11">
    <location>
        <position position="856"/>
    </location>
    <ligand>
        <name>Zn(2+)</name>
        <dbReference type="ChEBI" id="CHEBI:29105"/>
    </ligand>
</feature>
<evidence type="ECO:0000256" key="1">
    <source>
        <dbReference type="ARBA" id="ARBA00004123"/>
    </source>
</evidence>
<feature type="domain" description="C2H2-type" evidence="14">
    <location>
        <begin position="1250"/>
        <end position="1277"/>
    </location>
</feature>
<feature type="domain" description="C2H2-type" evidence="14">
    <location>
        <begin position="422"/>
        <end position="450"/>
    </location>
</feature>
<feature type="compositionally biased region" description="Basic and acidic residues" evidence="13">
    <location>
        <begin position="212"/>
        <end position="222"/>
    </location>
</feature>
<reference evidence="17" key="1">
    <citation type="submission" date="2025-08" db="UniProtKB">
        <authorList>
            <consortium name="RefSeq"/>
        </authorList>
    </citation>
    <scope>IDENTIFICATION</scope>
    <source>
        <strain evidence="17">15085-1641.00</strain>
        <tissue evidence="17">Whole body</tissue>
    </source>
</reference>
<evidence type="ECO:0000259" key="15">
    <source>
        <dbReference type="PROSITE" id="PS51915"/>
    </source>
</evidence>
<dbReference type="FunFam" id="3.30.160.60:FF:000624">
    <property type="entry name" value="zinc finger protein 697"/>
    <property type="match status" value="1"/>
</dbReference>
<feature type="domain" description="C2H2-type" evidence="14">
    <location>
        <begin position="270"/>
        <end position="300"/>
    </location>
</feature>
<evidence type="ECO:0000256" key="4">
    <source>
        <dbReference type="ARBA" id="ARBA00022737"/>
    </source>
</evidence>
<feature type="domain" description="C2H2-type" evidence="14">
    <location>
        <begin position="1278"/>
        <end position="1305"/>
    </location>
</feature>
<dbReference type="InterPro" id="IPR036236">
    <property type="entry name" value="Znf_C2H2_sf"/>
</dbReference>
<keyword evidence="6 11" id="KW-0862">Zinc</keyword>
<evidence type="ECO:0000256" key="10">
    <source>
        <dbReference type="PROSITE-ProRule" id="PRU00042"/>
    </source>
</evidence>
<organism evidence="16 17">
    <name type="scientific">Drosophila hydei</name>
    <name type="common">Fruit fly</name>
    <dbReference type="NCBI Taxonomy" id="7224"/>
    <lineage>
        <taxon>Eukaryota</taxon>
        <taxon>Metazoa</taxon>
        <taxon>Ecdysozoa</taxon>
        <taxon>Arthropoda</taxon>
        <taxon>Hexapoda</taxon>
        <taxon>Insecta</taxon>
        <taxon>Pterygota</taxon>
        <taxon>Neoptera</taxon>
        <taxon>Endopterygota</taxon>
        <taxon>Diptera</taxon>
        <taxon>Brachycera</taxon>
        <taxon>Muscomorpha</taxon>
        <taxon>Ephydroidea</taxon>
        <taxon>Drosophilidae</taxon>
        <taxon>Drosophila</taxon>
    </lineage>
</organism>
<dbReference type="OMA" id="LIECNEH"/>
<feature type="domain" description="C2H2-type" evidence="14">
    <location>
        <begin position="1193"/>
        <end position="1220"/>
    </location>
</feature>
<feature type="domain" description="C2H2-type" evidence="14">
    <location>
        <begin position="1221"/>
        <end position="1249"/>
    </location>
</feature>
<evidence type="ECO:0000256" key="13">
    <source>
        <dbReference type="SAM" id="MobiDB-lite"/>
    </source>
</evidence>
<evidence type="ECO:0000256" key="8">
    <source>
        <dbReference type="ARBA" id="ARBA00023163"/>
    </source>
</evidence>
<dbReference type="SMART" id="SM00355">
    <property type="entry name" value="ZnF_C2H2"/>
    <property type="match status" value="24"/>
</dbReference>
<dbReference type="RefSeq" id="XP_023165239.2">
    <property type="nucleotide sequence ID" value="XM_023309471.2"/>
</dbReference>
<evidence type="ECO:0000313" key="17">
    <source>
        <dbReference type="RefSeq" id="XP_023165239.2"/>
    </source>
</evidence>
<feature type="domain" description="C2H2-type" evidence="14">
    <location>
        <begin position="1383"/>
        <end position="1411"/>
    </location>
</feature>
<dbReference type="KEGG" id="dhe:111595647"/>
<evidence type="ECO:0000256" key="9">
    <source>
        <dbReference type="ARBA" id="ARBA00023242"/>
    </source>
</evidence>
<evidence type="ECO:0000259" key="14">
    <source>
        <dbReference type="PROSITE" id="PS50157"/>
    </source>
</evidence>
<feature type="domain" description="C2H2-type" evidence="14">
    <location>
        <begin position="302"/>
        <end position="327"/>
    </location>
</feature>
<protein>
    <submittedName>
        <fullName evidence="17">Zinc finger protein 91-like</fullName>
    </submittedName>
</protein>
<dbReference type="FunFam" id="3.30.160.60:FF:001821">
    <property type="entry name" value="GH16297"/>
    <property type="match status" value="2"/>
</dbReference>
<dbReference type="GO" id="GO:0043565">
    <property type="term" value="F:sequence-specific DNA binding"/>
    <property type="evidence" value="ECO:0007669"/>
    <property type="project" value="TreeGrafter"/>
</dbReference>
<dbReference type="PROSITE" id="PS51915">
    <property type="entry name" value="ZAD"/>
    <property type="match status" value="2"/>
</dbReference>
<feature type="binding site" evidence="11">
    <location>
        <position position="13"/>
    </location>
    <ligand>
        <name>Zn(2+)</name>
        <dbReference type="ChEBI" id="CHEBI:29105"/>
    </ligand>
</feature>
<feature type="domain" description="C2H2-type" evidence="14">
    <location>
        <begin position="394"/>
        <end position="421"/>
    </location>
</feature>
<dbReference type="FunFam" id="3.40.1800.20:FF:000003">
    <property type="entry name" value="D19B"/>
    <property type="match status" value="2"/>
</dbReference>
<dbReference type="InterPro" id="IPR012934">
    <property type="entry name" value="Znf_AD"/>
</dbReference>
<evidence type="ECO:0000256" key="7">
    <source>
        <dbReference type="ARBA" id="ARBA00023015"/>
    </source>
</evidence>
<feature type="domain" description="C2H2-type" evidence="14">
    <location>
        <begin position="242"/>
        <end position="269"/>
    </location>
</feature>
<feature type="region of interest" description="Disordered" evidence="13">
    <location>
        <begin position="1460"/>
        <end position="1501"/>
    </location>
</feature>
<feature type="region of interest" description="Disordered" evidence="13">
    <location>
        <begin position="1563"/>
        <end position="1583"/>
    </location>
</feature>
<feature type="binding site" evidence="11">
    <location>
        <position position="812"/>
    </location>
    <ligand>
        <name>Zn(2+)</name>
        <dbReference type="ChEBI" id="CHEBI:29105"/>
    </ligand>
</feature>
<feature type="domain" description="ZAD" evidence="15">
    <location>
        <begin position="11"/>
        <end position="84"/>
    </location>
</feature>
<dbReference type="InterPro" id="IPR013087">
    <property type="entry name" value="Znf_C2H2_type"/>
</dbReference>
<gene>
    <name evidence="17" type="primary">LOC111595647</name>
</gene>
<dbReference type="OrthoDB" id="8016097at2759"/>
<feature type="domain" description="C2H2-type" evidence="14">
    <location>
        <begin position="366"/>
        <end position="393"/>
    </location>
</feature>
<dbReference type="GO" id="GO:0008270">
    <property type="term" value="F:zinc ion binding"/>
    <property type="evidence" value="ECO:0007669"/>
    <property type="project" value="UniProtKB-UniRule"/>
</dbReference>
<feature type="region of interest" description="Disordered" evidence="13">
    <location>
        <begin position="946"/>
        <end position="1012"/>
    </location>
</feature>
<dbReference type="SUPFAM" id="SSF57716">
    <property type="entry name" value="Glucocorticoid receptor-like (DNA-binding domain)"/>
    <property type="match status" value="2"/>
</dbReference>
<evidence type="ECO:0000256" key="12">
    <source>
        <dbReference type="SAM" id="Coils"/>
    </source>
</evidence>
<dbReference type="PROSITE" id="PS00028">
    <property type="entry name" value="ZINC_FINGER_C2H2_1"/>
    <property type="match status" value="20"/>
</dbReference>
<feature type="domain" description="C2H2-type" evidence="14">
    <location>
        <begin position="1440"/>
        <end position="1468"/>
    </location>
</feature>
<feature type="domain" description="C2H2-type" evidence="14">
    <location>
        <begin position="451"/>
        <end position="478"/>
    </location>
</feature>
<dbReference type="Proteomes" id="UP000504633">
    <property type="component" value="Unplaced"/>
</dbReference>
<evidence type="ECO:0000256" key="2">
    <source>
        <dbReference type="ARBA" id="ARBA00006991"/>
    </source>
</evidence>